<dbReference type="AlphaFoldDB" id="A0A1C6SCH4"/>
<protein>
    <submittedName>
        <fullName evidence="3">NADH-FMN oxidoreductase RutF, flavin reductase (DIM6/NTAB) family</fullName>
    </submittedName>
</protein>
<gene>
    <name evidence="3" type="ORF">GA0074692_2270</name>
</gene>
<dbReference type="EMBL" id="FMHW01000002">
    <property type="protein sequence ID" value="SCL26993.1"/>
    <property type="molecule type" value="Genomic_DNA"/>
</dbReference>
<dbReference type="STRING" id="145854.GA0074692_2270"/>
<name>A0A1C6SCH4_9ACTN</name>
<evidence type="ECO:0000256" key="1">
    <source>
        <dbReference type="ARBA" id="ARBA00023002"/>
    </source>
</evidence>
<evidence type="ECO:0000259" key="2">
    <source>
        <dbReference type="SMART" id="SM00903"/>
    </source>
</evidence>
<organism evidence="3 4">
    <name type="scientific">Micromonospora pallida</name>
    <dbReference type="NCBI Taxonomy" id="145854"/>
    <lineage>
        <taxon>Bacteria</taxon>
        <taxon>Bacillati</taxon>
        <taxon>Actinomycetota</taxon>
        <taxon>Actinomycetes</taxon>
        <taxon>Micromonosporales</taxon>
        <taxon>Micromonosporaceae</taxon>
        <taxon>Micromonospora</taxon>
    </lineage>
</organism>
<dbReference type="Pfam" id="PF01613">
    <property type="entry name" value="Flavin_Reduct"/>
    <property type="match status" value="1"/>
</dbReference>
<dbReference type="GO" id="GO:0006208">
    <property type="term" value="P:pyrimidine nucleobase catabolic process"/>
    <property type="evidence" value="ECO:0007669"/>
    <property type="project" value="TreeGrafter"/>
</dbReference>
<dbReference type="InterPro" id="IPR012349">
    <property type="entry name" value="Split_barrel_FMN-bd"/>
</dbReference>
<proteinExistence type="predicted"/>
<accession>A0A1C6SCH4</accession>
<dbReference type="PANTHER" id="PTHR30466:SF1">
    <property type="entry name" value="FMN REDUCTASE (NADH) RUTF"/>
    <property type="match status" value="1"/>
</dbReference>
<dbReference type="Proteomes" id="UP000198959">
    <property type="component" value="Unassembled WGS sequence"/>
</dbReference>
<dbReference type="SUPFAM" id="SSF50475">
    <property type="entry name" value="FMN-binding split barrel"/>
    <property type="match status" value="1"/>
</dbReference>
<keyword evidence="4" id="KW-1185">Reference proteome</keyword>
<dbReference type="InterPro" id="IPR050268">
    <property type="entry name" value="NADH-dep_flavin_reductase"/>
</dbReference>
<dbReference type="InterPro" id="IPR002563">
    <property type="entry name" value="Flavin_Rdtase-like_dom"/>
</dbReference>
<sequence>MIRPAMTTPAPYRAGLPEPVAAVPTTDPTGVDSGTFRRAFRRHAAGVAVLTLAGPGGPVGVTVTSLASLSLTPPLLSFALATASSCWPSFQGAGSFVVNLLAAGQEDLAGRFATRGVDRFAAPTRWTRLPTGEPVLDDVPVSLRCTVEHRIPVGDHHLVVGRVLAVTTRAATAPLLYWDGAYTTVPEERRPDVDHG</sequence>
<reference evidence="4" key="1">
    <citation type="submission" date="2016-06" db="EMBL/GenBank/DDBJ databases">
        <authorList>
            <person name="Varghese N."/>
            <person name="Submissions Spin"/>
        </authorList>
    </citation>
    <scope>NUCLEOTIDE SEQUENCE [LARGE SCALE GENOMIC DNA]</scope>
    <source>
        <strain evidence="4">DSM 43817</strain>
    </source>
</reference>
<dbReference type="SMART" id="SM00903">
    <property type="entry name" value="Flavin_Reduct"/>
    <property type="match status" value="1"/>
</dbReference>
<evidence type="ECO:0000313" key="4">
    <source>
        <dbReference type="Proteomes" id="UP000198959"/>
    </source>
</evidence>
<dbReference type="GO" id="GO:0010181">
    <property type="term" value="F:FMN binding"/>
    <property type="evidence" value="ECO:0007669"/>
    <property type="project" value="InterPro"/>
</dbReference>
<feature type="domain" description="Flavin reductase like" evidence="2">
    <location>
        <begin position="40"/>
        <end position="184"/>
    </location>
</feature>
<keyword evidence="1" id="KW-0560">Oxidoreductase</keyword>
<dbReference type="PANTHER" id="PTHR30466">
    <property type="entry name" value="FLAVIN REDUCTASE"/>
    <property type="match status" value="1"/>
</dbReference>
<dbReference type="Gene3D" id="2.30.110.10">
    <property type="entry name" value="Electron Transport, Fmn-binding Protein, Chain A"/>
    <property type="match status" value="1"/>
</dbReference>
<evidence type="ECO:0000313" key="3">
    <source>
        <dbReference type="EMBL" id="SCL26993.1"/>
    </source>
</evidence>
<dbReference type="GO" id="GO:0042602">
    <property type="term" value="F:riboflavin reductase (NADPH) activity"/>
    <property type="evidence" value="ECO:0007669"/>
    <property type="project" value="TreeGrafter"/>
</dbReference>